<proteinExistence type="predicted"/>
<dbReference type="Gene3D" id="3.10.28.20">
    <property type="entry name" value="Acetamidase/Formamidase-like domains"/>
    <property type="match status" value="1"/>
</dbReference>
<gene>
    <name evidence="2" type="ORF">MNB_SM-5-566</name>
</gene>
<protein>
    <recommendedName>
        <fullName evidence="1">Lipoprotein LPP20-like domain-containing protein</fullName>
    </recommendedName>
</protein>
<feature type="domain" description="Lipoprotein LPP20-like" evidence="1">
    <location>
        <begin position="23"/>
        <end position="103"/>
    </location>
</feature>
<evidence type="ECO:0000313" key="2">
    <source>
        <dbReference type="EMBL" id="SFV63968.1"/>
    </source>
</evidence>
<name>A0A1W1CDQ5_9ZZZZ</name>
<evidence type="ECO:0000259" key="1">
    <source>
        <dbReference type="Pfam" id="PF02169"/>
    </source>
</evidence>
<dbReference type="EMBL" id="FPHH01000077">
    <property type="protein sequence ID" value="SFV63968.1"/>
    <property type="molecule type" value="Genomic_DNA"/>
</dbReference>
<dbReference type="InterPro" id="IPR024952">
    <property type="entry name" value="LPP20-like_dom"/>
</dbReference>
<sequence length="318" mass="36747">MFSTFVGCGVPTPTPKEVKTPPPSWVYGVPPADSKTKMYGIGIGRDRESAIKTALNSMVSRLSITLKSSFKSREKVEDSYHTSRVINNIEANIAKIKINNYKVIRAYRVNYKEFAVMIESDKKRFIKGLEEDLQERYKDIFEQLRDVKKDTILVRYNREKILNKEAKKLQSSLFIISELDPYFDNRRYLDLILRVKSTFLEEKHNLKFYVEGDDNSKIFVEKIKNNLVKKGFNLSESEKRGIRVVVKTEKRLSNIFVKIITYTIHITVYDGRRQIGGQTTVIKERDTDSQHAQDMAAIAFNESIKKRGITSVLGVEIQ</sequence>
<accession>A0A1W1CDQ5</accession>
<dbReference type="AlphaFoldDB" id="A0A1W1CDQ5"/>
<dbReference type="Pfam" id="PF02169">
    <property type="entry name" value="LPP20"/>
    <property type="match status" value="1"/>
</dbReference>
<organism evidence="2">
    <name type="scientific">hydrothermal vent metagenome</name>
    <dbReference type="NCBI Taxonomy" id="652676"/>
    <lineage>
        <taxon>unclassified sequences</taxon>
        <taxon>metagenomes</taxon>
        <taxon>ecological metagenomes</taxon>
    </lineage>
</organism>
<reference evidence="2" key="1">
    <citation type="submission" date="2016-10" db="EMBL/GenBank/DDBJ databases">
        <authorList>
            <person name="de Groot N.N."/>
        </authorList>
    </citation>
    <scope>NUCLEOTIDE SEQUENCE</scope>
</reference>